<dbReference type="GO" id="GO:0008233">
    <property type="term" value="F:peptidase activity"/>
    <property type="evidence" value="ECO:0007669"/>
    <property type="project" value="UniProtKB-KW"/>
</dbReference>
<dbReference type="Pfam" id="PF00078">
    <property type="entry name" value="RVT_1"/>
    <property type="match status" value="1"/>
</dbReference>
<keyword evidence="2" id="KW-0808">Transferase</keyword>
<keyword evidence="7" id="KW-0695">RNA-directed DNA polymerase</keyword>
<feature type="domain" description="Reverse transcriptase" evidence="8">
    <location>
        <begin position="64"/>
        <end position="152"/>
    </location>
</feature>
<evidence type="ECO:0000256" key="5">
    <source>
        <dbReference type="ARBA" id="ARBA00022759"/>
    </source>
</evidence>
<dbReference type="Gene3D" id="3.30.70.270">
    <property type="match status" value="1"/>
</dbReference>
<dbReference type="PANTHER" id="PTHR24559:SF444">
    <property type="entry name" value="REVERSE TRANSCRIPTASE DOMAIN-CONTAINING PROTEIN"/>
    <property type="match status" value="1"/>
</dbReference>
<dbReference type="AlphaFoldDB" id="A0A0P4W4F3"/>
<dbReference type="EMBL" id="GDRN01102831">
    <property type="protein sequence ID" value="JAI58172.1"/>
    <property type="molecule type" value="Transcribed_RNA"/>
</dbReference>
<sequence length="153" mass="17357">MAAGRGVPAHAAGGHRAPFLKLLGIAFPHGYQGTRGRMASLRRLQGLKRYGSARQVPHPHVMVHVKLARRKVFSKIDLIHTFRQIPVAEEDIQKTAITTPFGLFEFPRMSFGLWNAAHMMQRLMYHITRDLDGMMVYLDDILVTSPSPNHYQE</sequence>
<accession>A0A0P4W4F3</accession>
<evidence type="ECO:0000256" key="3">
    <source>
        <dbReference type="ARBA" id="ARBA00022695"/>
    </source>
</evidence>
<dbReference type="EMBL" id="GDRN01102835">
    <property type="protein sequence ID" value="JAI58170.1"/>
    <property type="molecule type" value="Transcribed_RNA"/>
</dbReference>
<dbReference type="SUPFAM" id="SSF56672">
    <property type="entry name" value="DNA/RNA polymerases"/>
    <property type="match status" value="1"/>
</dbReference>
<keyword evidence="5" id="KW-0255">Endonuclease</keyword>
<keyword evidence="3" id="KW-0548">Nucleotidyltransferase</keyword>
<dbReference type="FunFam" id="3.10.10.10:FF:000007">
    <property type="entry name" value="Retrovirus-related Pol polyprotein from transposon 17.6-like Protein"/>
    <property type="match status" value="1"/>
</dbReference>
<reference evidence="9" key="1">
    <citation type="submission" date="2015-09" db="EMBL/GenBank/DDBJ databases">
        <title>Scylla olivacea transcriptome.</title>
        <authorList>
            <person name="Ikhwanuddin M."/>
        </authorList>
    </citation>
    <scope>NUCLEOTIDE SEQUENCE</scope>
</reference>
<protein>
    <recommendedName>
        <fullName evidence="8">Reverse transcriptase domain-containing protein</fullName>
    </recommendedName>
</protein>
<dbReference type="InterPro" id="IPR000477">
    <property type="entry name" value="RT_dom"/>
</dbReference>
<name>A0A0P4W4F3_SCYOL</name>
<dbReference type="InterPro" id="IPR053134">
    <property type="entry name" value="RNA-dir_DNA_polymerase"/>
</dbReference>
<dbReference type="GO" id="GO:0003964">
    <property type="term" value="F:RNA-directed DNA polymerase activity"/>
    <property type="evidence" value="ECO:0007669"/>
    <property type="project" value="UniProtKB-KW"/>
</dbReference>
<dbReference type="GO" id="GO:0004519">
    <property type="term" value="F:endonuclease activity"/>
    <property type="evidence" value="ECO:0007669"/>
    <property type="project" value="UniProtKB-KW"/>
</dbReference>
<keyword evidence="6" id="KW-0378">Hydrolase</keyword>
<organism evidence="9">
    <name type="scientific">Scylla olivacea</name>
    <name type="common">Orange mud crab</name>
    <name type="synonym">Cancer olivacea</name>
    <dbReference type="NCBI Taxonomy" id="85551"/>
    <lineage>
        <taxon>Eukaryota</taxon>
        <taxon>Metazoa</taxon>
        <taxon>Ecdysozoa</taxon>
        <taxon>Arthropoda</taxon>
        <taxon>Crustacea</taxon>
        <taxon>Multicrustacea</taxon>
        <taxon>Malacostraca</taxon>
        <taxon>Eumalacostraca</taxon>
        <taxon>Eucarida</taxon>
        <taxon>Decapoda</taxon>
        <taxon>Pleocyemata</taxon>
        <taxon>Brachyura</taxon>
        <taxon>Eubrachyura</taxon>
        <taxon>Portunoidea</taxon>
        <taxon>Portunidae</taxon>
        <taxon>Portuninae</taxon>
        <taxon>Scylla</taxon>
    </lineage>
</organism>
<evidence type="ECO:0000256" key="6">
    <source>
        <dbReference type="ARBA" id="ARBA00022801"/>
    </source>
</evidence>
<keyword evidence="4" id="KW-0540">Nuclease</keyword>
<dbReference type="GO" id="GO:0006508">
    <property type="term" value="P:proteolysis"/>
    <property type="evidence" value="ECO:0007669"/>
    <property type="project" value="UniProtKB-KW"/>
</dbReference>
<dbReference type="PANTHER" id="PTHR24559">
    <property type="entry name" value="TRANSPOSON TY3-I GAG-POL POLYPROTEIN"/>
    <property type="match status" value="1"/>
</dbReference>
<evidence type="ECO:0000313" key="9">
    <source>
        <dbReference type="EMBL" id="JAI58172.1"/>
    </source>
</evidence>
<keyword evidence="1" id="KW-0645">Protease</keyword>
<dbReference type="CDD" id="cd01647">
    <property type="entry name" value="RT_LTR"/>
    <property type="match status" value="1"/>
</dbReference>
<evidence type="ECO:0000256" key="1">
    <source>
        <dbReference type="ARBA" id="ARBA00022670"/>
    </source>
</evidence>
<dbReference type="InterPro" id="IPR043128">
    <property type="entry name" value="Rev_trsase/Diguanyl_cyclase"/>
</dbReference>
<evidence type="ECO:0000256" key="4">
    <source>
        <dbReference type="ARBA" id="ARBA00022722"/>
    </source>
</evidence>
<evidence type="ECO:0000256" key="2">
    <source>
        <dbReference type="ARBA" id="ARBA00022679"/>
    </source>
</evidence>
<evidence type="ECO:0000256" key="7">
    <source>
        <dbReference type="ARBA" id="ARBA00022918"/>
    </source>
</evidence>
<evidence type="ECO:0000259" key="8">
    <source>
        <dbReference type="Pfam" id="PF00078"/>
    </source>
</evidence>
<proteinExistence type="predicted"/>
<dbReference type="InterPro" id="IPR043502">
    <property type="entry name" value="DNA/RNA_pol_sf"/>
</dbReference>